<dbReference type="AlphaFoldDB" id="A0A6F8YI63"/>
<dbReference type="EMBL" id="AP022871">
    <property type="protein sequence ID" value="BCB85709.1"/>
    <property type="molecule type" value="Genomic_DNA"/>
</dbReference>
<reference evidence="2 3" key="2">
    <citation type="submission" date="2020-03" db="EMBL/GenBank/DDBJ databases">
        <authorList>
            <person name="Ichikawa N."/>
            <person name="Kimura A."/>
            <person name="Kitahashi Y."/>
            <person name="Uohara A."/>
        </authorList>
    </citation>
    <scope>NUCLEOTIDE SEQUENCE [LARGE SCALE GENOMIC DNA]</scope>
    <source>
        <strain evidence="2 3">NBRC 105367</strain>
    </source>
</reference>
<dbReference type="SUPFAM" id="SSF53335">
    <property type="entry name" value="S-adenosyl-L-methionine-dependent methyltransferases"/>
    <property type="match status" value="1"/>
</dbReference>
<sequence>MTGKDWVRWHEAYEDPRSSLSRRLSMVRDQIRTVLDERPPGPIRVVSLCAGQGRDILGVLADHPRRHDVVGRLVELDPHNAGVARTSAEKQGLAGIEVVTGDAADTTNYAGAVPADLVLACGIFGNISDGDIQHTIASLPGFCASGGTVIWTRHHEPPDLVPTICEWFEAAGFQPVWVSDGSAGYGAGVHTYRGPAAELAVGERLFTFQR</sequence>
<gene>
    <name evidence="2" type="ORF">Psuf_030220</name>
</gene>
<dbReference type="RefSeq" id="WP_173157439.1">
    <property type="nucleotide sequence ID" value="NZ_AP022871.1"/>
</dbReference>
<dbReference type="InterPro" id="IPR022744">
    <property type="entry name" value="MeTrfase_dom_put"/>
</dbReference>
<protein>
    <recommendedName>
        <fullName evidence="1">Methyltransferase domain-containing protein</fullName>
    </recommendedName>
</protein>
<dbReference type="Proteomes" id="UP000503011">
    <property type="component" value="Chromosome"/>
</dbReference>
<evidence type="ECO:0000259" key="1">
    <source>
        <dbReference type="Pfam" id="PF12147"/>
    </source>
</evidence>
<keyword evidence="3" id="KW-1185">Reference proteome</keyword>
<dbReference type="InterPro" id="IPR029063">
    <property type="entry name" value="SAM-dependent_MTases_sf"/>
</dbReference>
<evidence type="ECO:0000313" key="3">
    <source>
        <dbReference type="Proteomes" id="UP000503011"/>
    </source>
</evidence>
<dbReference type="Gene3D" id="3.40.50.150">
    <property type="entry name" value="Vaccinia Virus protein VP39"/>
    <property type="match status" value="1"/>
</dbReference>
<feature type="domain" description="Methyltransferase" evidence="1">
    <location>
        <begin position="41"/>
        <end position="154"/>
    </location>
</feature>
<accession>A0A6F8YI63</accession>
<name>A0A6F8YI63_9ACTN</name>
<dbReference type="KEGG" id="psuu:Psuf_030220"/>
<dbReference type="Pfam" id="PF12147">
    <property type="entry name" value="Methyltransf_20"/>
    <property type="match status" value="1"/>
</dbReference>
<evidence type="ECO:0000313" key="2">
    <source>
        <dbReference type="EMBL" id="BCB85709.1"/>
    </source>
</evidence>
<reference evidence="2 3" key="1">
    <citation type="submission" date="2020-03" db="EMBL/GenBank/DDBJ databases">
        <title>Whole genome shotgun sequence of Phytohabitans suffuscus NBRC 105367.</title>
        <authorList>
            <person name="Komaki H."/>
            <person name="Tamura T."/>
        </authorList>
    </citation>
    <scope>NUCLEOTIDE SEQUENCE [LARGE SCALE GENOMIC DNA]</scope>
    <source>
        <strain evidence="2 3">NBRC 105367</strain>
    </source>
</reference>
<organism evidence="2 3">
    <name type="scientific">Phytohabitans suffuscus</name>
    <dbReference type="NCBI Taxonomy" id="624315"/>
    <lineage>
        <taxon>Bacteria</taxon>
        <taxon>Bacillati</taxon>
        <taxon>Actinomycetota</taxon>
        <taxon>Actinomycetes</taxon>
        <taxon>Micromonosporales</taxon>
        <taxon>Micromonosporaceae</taxon>
    </lineage>
</organism>
<proteinExistence type="predicted"/>
<dbReference type="CDD" id="cd02440">
    <property type="entry name" value="AdoMet_MTases"/>
    <property type="match status" value="1"/>
</dbReference>